<reference evidence="2" key="2">
    <citation type="submission" date="2020-08" db="EMBL/GenBank/DDBJ databases">
        <title>Plant Genome Project.</title>
        <authorList>
            <person name="Zhang R.-G."/>
        </authorList>
    </citation>
    <scope>NUCLEOTIDE SEQUENCE</scope>
    <source>
        <strain evidence="2">Huo1</strain>
        <tissue evidence="2">Leaf</tissue>
    </source>
</reference>
<dbReference type="EMBL" id="PNBA02000019">
    <property type="protein sequence ID" value="KAG6391075.1"/>
    <property type="molecule type" value="Genomic_DNA"/>
</dbReference>
<name>A0A8X8WAG3_SALSN</name>
<reference evidence="2" key="1">
    <citation type="submission" date="2018-01" db="EMBL/GenBank/DDBJ databases">
        <authorList>
            <person name="Mao J.F."/>
        </authorList>
    </citation>
    <scope>NUCLEOTIDE SEQUENCE</scope>
    <source>
        <strain evidence="2">Huo1</strain>
        <tissue evidence="2">Leaf</tissue>
    </source>
</reference>
<dbReference type="AlphaFoldDB" id="A0A8X8WAG3"/>
<dbReference type="PANTHER" id="PTHR47357">
    <property type="entry name" value="COP1-INTERACTIVE PROTEIN 1"/>
    <property type="match status" value="1"/>
</dbReference>
<dbReference type="PANTHER" id="PTHR47357:SF1">
    <property type="entry name" value="SPINDLE POLE BODY COMPONENT 110"/>
    <property type="match status" value="1"/>
</dbReference>
<feature type="coiled-coil region" evidence="1">
    <location>
        <begin position="82"/>
        <end position="162"/>
    </location>
</feature>
<evidence type="ECO:0000313" key="2">
    <source>
        <dbReference type="EMBL" id="KAG6391075.1"/>
    </source>
</evidence>
<feature type="coiled-coil region" evidence="1">
    <location>
        <begin position="1"/>
        <end position="56"/>
    </location>
</feature>
<accession>A0A8X8WAG3</accession>
<proteinExistence type="predicted"/>
<dbReference type="Gene3D" id="1.10.287.1490">
    <property type="match status" value="1"/>
</dbReference>
<dbReference type="Proteomes" id="UP000298416">
    <property type="component" value="Unassembled WGS sequence"/>
</dbReference>
<comment type="caution">
    <text evidence="2">The sequence shown here is derived from an EMBL/GenBank/DDBJ whole genome shotgun (WGS) entry which is preliminary data.</text>
</comment>
<keyword evidence="1" id="KW-0175">Coiled coil</keyword>
<evidence type="ECO:0000256" key="1">
    <source>
        <dbReference type="SAM" id="Coils"/>
    </source>
</evidence>
<dbReference type="GO" id="GO:0005856">
    <property type="term" value="C:cytoskeleton"/>
    <property type="evidence" value="ECO:0007669"/>
    <property type="project" value="TreeGrafter"/>
</dbReference>
<organism evidence="2">
    <name type="scientific">Salvia splendens</name>
    <name type="common">Scarlet sage</name>
    <dbReference type="NCBI Taxonomy" id="180675"/>
    <lineage>
        <taxon>Eukaryota</taxon>
        <taxon>Viridiplantae</taxon>
        <taxon>Streptophyta</taxon>
        <taxon>Embryophyta</taxon>
        <taxon>Tracheophyta</taxon>
        <taxon>Spermatophyta</taxon>
        <taxon>Magnoliopsida</taxon>
        <taxon>eudicotyledons</taxon>
        <taxon>Gunneridae</taxon>
        <taxon>Pentapetalae</taxon>
        <taxon>asterids</taxon>
        <taxon>lamiids</taxon>
        <taxon>Lamiales</taxon>
        <taxon>Lamiaceae</taxon>
        <taxon>Nepetoideae</taxon>
        <taxon>Mentheae</taxon>
        <taxon>Salviinae</taxon>
        <taxon>Salvia</taxon>
        <taxon>Salvia subgen. Calosphace</taxon>
        <taxon>core Calosphace</taxon>
    </lineage>
</organism>
<sequence>MSEVLIQIENLKEELSLAENRNTELGHKIVEQKREMEEHRDEFLRLSEEHMQLEVRFRDCHERLFVSEKRTEVISDQFRGSMAVKNQDINQLEETIEDLKAELEIKEDELSSLTENMRATEVKQRLSGQKLRITEQVLSEKEEIHQKRVEKLQEEEELLEGRIASLAGIVSIY</sequence>
<evidence type="ECO:0000313" key="3">
    <source>
        <dbReference type="Proteomes" id="UP000298416"/>
    </source>
</evidence>
<dbReference type="GO" id="GO:0005200">
    <property type="term" value="F:structural constituent of cytoskeleton"/>
    <property type="evidence" value="ECO:0007669"/>
    <property type="project" value="TreeGrafter"/>
</dbReference>
<keyword evidence="3" id="KW-1185">Reference proteome</keyword>
<gene>
    <name evidence="2" type="ORF">SASPL_148823</name>
</gene>
<protein>
    <submittedName>
        <fullName evidence="2">Uncharacterized protein</fullName>
    </submittedName>
</protein>